<dbReference type="InterPro" id="IPR041827">
    <property type="entry name" value="CpdB_N"/>
</dbReference>
<accession>A0A0A3IT93</accession>
<dbReference type="InterPro" id="IPR036907">
    <property type="entry name" value="5'-Nucleotdase_C_sf"/>
</dbReference>
<dbReference type="EMBL" id="JPVP01000052">
    <property type="protein sequence ID" value="KGR86098.1"/>
    <property type="molecule type" value="Genomic_DNA"/>
</dbReference>
<evidence type="ECO:0000256" key="10">
    <source>
        <dbReference type="ARBA" id="ARBA00023268"/>
    </source>
</evidence>
<dbReference type="CDD" id="cd07410">
    <property type="entry name" value="MPP_CpdB_N"/>
    <property type="match status" value="1"/>
</dbReference>
<evidence type="ECO:0000256" key="5">
    <source>
        <dbReference type="ARBA" id="ARBA00006654"/>
    </source>
</evidence>
<keyword evidence="9" id="KW-0378">Hydrolase</keyword>
<keyword evidence="14" id="KW-1185">Reference proteome</keyword>
<reference evidence="13 14" key="1">
    <citation type="submission" date="2014-02" db="EMBL/GenBank/DDBJ databases">
        <title>Draft genome sequence of Lysinibacillus odysseyi NBRC 100172.</title>
        <authorList>
            <person name="Zhang F."/>
            <person name="Wang G."/>
            <person name="Zhang L."/>
        </authorList>
    </citation>
    <scope>NUCLEOTIDE SEQUENCE [LARGE SCALE GENOMIC DNA]</scope>
    <source>
        <strain evidence="13 14">NBRC 100172</strain>
    </source>
</reference>
<evidence type="ECO:0000256" key="6">
    <source>
        <dbReference type="ARBA" id="ARBA00022723"/>
    </source>
</evidence>
<dbReference type="InterPro" id="IPR006179">
    <property type="entry name" value="5_nucleotidase/apyrase"/>
</dbReference>
<feature type="domain" description="SLH" evidence="12">
    <location>
        <begin position="54"/>
        <end position="115"/>
    </location>
</feature>
<dbReference type="InterPro" id="IPR029052">
    <property type="entry name" value="Metallo-depent_PP-like"/>
</dbReference>
<comment type="subcellular location">
    <subcellularLocation>
        <location evidence="4">Cell envelope</location>
    </subcellularLocation>
</comment>
<comment type="cofactor">
    <cofactor evidence="3">
        <name>a divalent metal cation</name>
        <dbReference type="ChEBI" id="CHEBI:60240"/>
    </cofactor>
</comment>
<dbReference type="OrthoDB" id="9775118at2"/>
<evidence type="ECO:0000313" key="14">
    <source>
        <dbReference type="Proteomes" id="UP000030437"/>
    </source>
</evidence>
<feature type="signal peptide" evidence="11">
    <location>
        <begin position="1"/>
        <end position="24"/>
    </location>
</feature>
<dbReference type="SUPFAM" id="SSF56300">
    <property type="entry name" value="Metallo-dependent phosphatases"/>
    <property type="match status" value="1"/>
</dbReference>
<keyword evidence="7 11" id="KW-0732">Signal</keyword>
<protein>
    <submittedName>
        <fullName evidence="13">2,' 3'-cyclic nucleotide 2'-phosphodiesterase</fullName>
    </submittedName>
</protein>
<evidence type="ECO:0000256" key="9">
    <source>
        <dbReference type="ARBA" id="ARBA00022801"/>
    </source>
</evidence>
<dbReference type="PANTHER" id="PTHR11575:SF6">
    <property type="entry name" value="2',3'-CYCLIC-NUCLEOTIDE 2'-PHOSPHODIESTERASE_3'-NUCLEOTIDASE"/>
    <property type="match status" value="1"/>
</dbReference>
<dbReference type="NCBIfam" id="NF006938">
    <property type="entry name" value="PRK09420.1"/>
    <property type="match status" value="1"/>
</dbReference>
<dbReference type="PANTHER" id="PTHR11575">
    <property type="entry name" value="5'-NUCLEOTIDASE-RELATED"/>
    <property type="match status" value="1"/>
</dbReference>
<dbReference type="eggNOG" id="COG0737">
    <property type="taxonomic scope" value="Bacteria"/>
</dbReference>
<dbReference type="Pfam" id="PF00395">
    <property type="entry name" value="SLH"/>
    <property type="match status" value="2"/>
</dbReference>
<dbReference type="SUPFAM" id="SSF55816">
    <property type="entry name" value="5'-nucleotidase (syn. UDP-sugar hydrolase), C-terminal domain"/>
    <property type="match status" value="1"/>
</dbReference>
<comment type="catalytic activity">
    <reaction evidence="2">
        <text>a nucleoside 2',3'-cyclic phosphate + H2O = a nucleoside 3'-phosphate + H(+)</text>
        <dbReference type="Rhea" id="RHEA:19621"/>
        <dbReference type="ChEBI" id="CHEBI:15377"/>
        <dbReference type="ChEBI" id="CHEBI:15378"/>
        <dbReference type="ChEBI" id="CHEBI:66949"/>
        <dbReference type="ChEBI" id="CHEBI:66954"/>
        <dbReference type="EC" id="3.1.4.16"/>
    </reaction>
</comment>
<evidence type="ECO:0000256" key="7">
    <source>
        <dbReference type="ARBA" id="ARBA00022729"/>
    </source>
</evidence>
<evidence type="ECO:0000256" key="4">
    <source>
        <dbReference type="ARBA" id="ARBA00004196"/>
    </source>
</evidence>
<keyword evidence="8" id="KW-0547">Nucleotide-binding</keyword>
<keyword evidence="10" id="KW-0511">Multifunctional enzyme</keyword>
<evidence type="ECO:0000256" key="3">
    <source>
        <dbReference type="ARBA" id="ARBA00001968"/>
    </source>
</evidence>
<name>A0A0A3IT93_9BACI</name>
<dbReference type="PRINTS" id="PR01607">
    <property type="entry name" value="APYRASEFAMLY"/>
</dbReference>
<proteinExistence type="inferred from homology"/>
<dbReference type="InterPro" id="IPR004843">
    <property type="entry name" value="Calcineurin-like_PHP"/>
</dbReference>
<dbReference type="Gene3D" id="3.90.780.10">
    <property type="entry name" value="5'-Nucleotidase, C-terminal domain"/>
    <property type="match status" value="1"/>
</dbReference>
<organism evidence="13 14">
    <name type="scientific">Lysinibacillus odysseyi 34hs-1 = NBRC 100172</name>
    <dbReference type="NCBI Taxonomy" id="1220589"/>
    <lineage>
        <taxon>Bacteria</taxon>
        <taxon>Bacillati</taxon>
        <taxon>Bacillota</taxon>
        <taxon>Bacilli</taxon>
        <taxon>Bacillales</taxon>
        <taxon>Bacillaceae</taxon>
        <taxon>Lysinibacillus</taxon>
    </lineage>
</organism>
<comment type="catalytic activity">
    <reaction evidence="1">
        <text>a ribonucleoside 3'-phosphate + H2O = a ribonucleoside + phosphate</text>
        <dbReference type="Rhea" id="RHEA:10144"/>
        <dbReference type="ChEBI" id="CHEBI:13197"/>
        <dbReference type="ChEBI" id="CHEBI:15377"/>
        <dbReference type="ChEBI" id="CHEBI:18254"/>
        <dbReference type="ChEBI" id="CHEBI:43474"/>
        <dbReference type="EC" id="3.1.3.6"/>
    </reaction>
</comment>
<dbReference type="InterPro" id="IPR008334">
    <property type="entry name" value="5'-Nucleotdase_C"/>
</dbReference>
<dbReference type="GO" id="GO:0000166">
    <property type="term" value="F:nucleotide binding"/>
    <property type="evidence" value="ECO:0007669"/>
    <property type="project" value="UniProtKB-KW"/>
</dbReference>
<sequence>MRKSIMTGTLAAAFLATGFGQVHIAEAAENPQAPVTRGEYVVELIKHLGVEVGDGTSITFKDVPKELAPYVEKAVELKLISGINKDTFAPDQKLTRLHAFVIAGRSLQMENAPLSTLDKFKDSKNIDAMHKQALANVAAANILKGFMDGTIRSTKIVTAGQMANILDRLMDNMQTTPVEDEDKVTLRVLGTSDIHTNLANYNYYSDKEDNTIGLANTAALIKKARTENPNSILLDNGDLIQGTPLGSYAALKKPLQKGEVHPSVAALNILGYDAATLGNHEFNYGLDFLGEVMDDAEFDWVNANVRNAATGENYFKPYTILSQEVVDEDGEKHKIKVGITGIVPQQILGWDAIHLTGKVTVDDPIEALEATIPQMEEAGADVIVVLSHSGIGSDTYVKGTENVGYQITALEGVDAVITGHSHLKFPGDYADLENVDSGKGTINGTPTIMPGSYGSYLGVIDLDLELVDGEWVVNDGTGEIRSIEGVKADQEVLDAVKEAHEGTIDYIRQPVGETATPINSYFGLVQDTAAIEIITAAQTAYVKKQVAGTKDESLPILSAGAPFKAGSRENAADYTNISAGPLAIKNMADIYHFDNTVSTVKVTGAEVIEWLEMSAGVFATIDPASTEEQNIIDAEARSYNFDVLDGITYEIDVTSPAKYDRRGTVVNEKANRIKNVQYNGKPIDLTQEFLVVANNYRVGGSYGATFVKEDKSNLTVYAYENREAIVDYIIEKGSINVTPDNNWKFTAFPANTNIMFRTADVAKNYIPEGSNIEYIGEDKNGFGKFRLK</sequence>
<evidence type="ECO:0000259" key="12">
    <source>
        <dbReference type="PROSITE" id="PS51272"/>
    </source>
</evidence>
<feature type="chain" id="PRO_5039530958" evidence="11">
    <location>
        <begin position="25"/>
        <end position="788"/>
    </location>
</feature>
<dbReference type="Pfam" id="PF00149">
    <property type="entry name" value="Metallophos"/>
    <property type="match status" value="1"/>
</dbReference>
<dbReference type="GO" id="GO:0030288">
    <property type="term" value="C:outer membrane-bounded periplasmic space"/>
    <property type="evidence" value="ECO:0007669"/>
    <property type="project" value="TreeGrafter"/>
</dbReference>
<dbReference type="PROSITE" id="PS51272">
    <property type="entry name" value="SLH"/>
    <property type="match status" value="2"/>
</dbReference>
<dbReference type="Proteomes" id="UP000030437">
    <property type="component" value="Unassembled WGS sequence"/>
</dbReference>
<evidence type="ECO:0000256" key="2">
    <source>
        <dbReference type="ARBA" id="ARBA00001730"/>
    </source>
</evidence>
<dbReference type="InterPro" id="IPR001119">
    <property type="entry name" value="SLH_dom"/>
</dbReference>
<evidence type="ECO:0000256" key="8">
    <source>
        <dbReference type="ARBA" id="ARBA00022741"/>
    </source>
</evidence>
<gene>
    <name evidence="13" type="ORF">CD32_06780</name>
</gene>
<feature type="domain" description="SLH" evidence="12">
    <location>
        <begin position="117"/>
        <end position="180"/>
    </location>
</feature>
<evidence type="ECO:0000313" key="13">
    <source>
        <dbReference type="EMBL" id="KGR86098.1"/>
    </source>
</evidence>
<dbReference type="InterPro" id="IPR006146">
    <property type="entry name" value="5'-Nucleotdase_CS"/>
</dbReference>
<dbReference type="Gene3D" id="3.60.21.10">
    <property type="match status" value="1"/>
</dbReference>
<dbReference type="RefSeq" id="WP_036152707.1">
    <property type="nucleotide sequence ID" value="NZ_AVCX01000009.1"/>
</dbReference>
<dbReference type="GO" id="GO:0046872">
    <property type="term" value="F:metal ion binding"/>
    <property type="evidence" value="ECO:0007669"/>
    <property type="project" value="UniProtKB-KW"/>
</dbReference>
<dbReference type="GO" id="GO:0009166">
    <property type="term" value="P:nucleotide catabolic process"/>
    <property type="evidence" value="ECO:0007669"/>
    <property type="project" value="InterPro"/>
</dbReference>
<keyword evidence="6" id="KW-0479">Metal-binding</keyword>
<dbReference type="GO" id="GO:0008663">
    <property type="term" value="F:2',3'-cyclic-nucleotide 2'-phosphodiesterase activity"/>
    <property type="evidence" value="ECO:0007669"/>
    <property type="project" value="UniProtKB-EC"/>
</dbReference>
<dbReference type="STRING" id="1220589.CD32_06780"/>
<evidence type="ECO:0000256" key="1">
    <source>
        <dbReference type="ARBA" id="ARBA00000527"/>
    </source>
</evidence>
<dbReference type="GO" id="GO:0008254">
    <property type="term" value="F:3'-nucleotidase activity"/>
    <property type="evidence" value="ECO:0007669"/>
    <property type="project" value="UniProtKB-EC"/>
</dbReference>
<evidence type="ECO:0000256" key="11">
    <source>
        <dbReference type="SAM" id="SignalP"/>
    </source>
</evidence>
<comment type="similarity">
    <text evidence="5">Belongs to the 5'-nucleotidase family.</text>
</comment>
<comment type="caution">
    <text evidence="13">The sequence shown here is derived from an EMBL/GenBank/DDBJ whole genome shotgun (WGS) entry which is preliminary data.</text>
</comment>
<dbReference type="Pfam" id="PF02872">
    <property type="entry name" value="5_nucleotid_C"/>
    <property type="match status" value="1"/>
</dbReference>
<dbReference type="AlphaFoldDB" id="A0A0A3IT93"/>
<dbReference type="PROSITE" id="PS00786">
    <property type="entry name" value="5_NUCLEOTIDASE_2"/>
    <property type="match status" value="1"/>
</dbReference>